<dbReference type="EMBL" id="CM004401">
    <property type="protein sequence ID" value="KAG8637166.1"/>
    <property type="molecule type" value="Genomic_DNA"/>
</dbReference>
<dbReference type="Proteomes" id="UP000091857">
    <property type="component" value="Chromosome 15"/>
</dbReference>
<reference evidence="2" key="1">
    <citation type="journal article" date="2016" name="Nat. Biotechnol.">
        <title>Sequencing wild and cultivated cassava and related species reveals extensive interspecific hybridization and genetic diversity.</title>
        <authorList>
            <person name="Bredeson J.V."/>
            <person name="Lyons J.B."/>
            <person name="Prochnik S.E."/>
            <person name="Wu G.A."/>
            <person name="Ha C.M."/>
            <person name="Edsinger-Gonzales E."/>
            <person name="Grimwood J."/>
            <person name="Schmutz J."/>
            <person name="Rabbi I.Y."/>
            <person name="Egesi C."/>
            <person name="Nauluvula P."/>
            <person name="Lebot V."/>
            <person name="Ndunguru J."/>
            <person name="Mkamilo G."/>
            <person name="Bart R.S."/>
            <person name="Setter T.L."/>
            <person name="Gleadow R.M."/>
            <person name="Kulakow P."/>
            <person name="Ferguson M.E."/>
            <person name="Rounsley S."/>
            <person name="Rokhsar D.S."/>
        </authorList>
    </citation>
    <scope>NUCLEOTIDE SEQUENCE [LARGE SCALE GENOMIC DNA]</scope>
    <source>
        <strain evidence="2">cv. AM560-2</strain>
    </source>
</reference>
<evidence type="ECO:0000313" key="1">
    <source>
        <dbReference type="EMBL" id="KAG8637166.1"/>
    </source>
</evidence>
<gene>
    <name evidence="1" type="ORF">MANES_15G090500v8</name>
</gene>
<sequence>MNQSDRISFKRCVGLLHHFGNRQFRVPTYLPLSQTSVSDGRETPHHSRPFSVLVLQFSPAATAIHPPSRQSRSHPPTHSPKPARVSSLHPSRLQSRSHSHPPTQSPVPQQPTHPLAKARVSSLHPSRLSLTAIARGSRLSLSRLSLAACVSLSHGCRSRLESLLDGRRSHLSLTQSWRQRQRLSHSPQQISLLPHFAANSHHCLFSSSPSERRNPAIILIEAAAGRRCRNSQQKVEEGHFKRSGVCVGVCVGMWEDHTTGLEDSGKKPLKSHMEGFEDGDVKSKKRKRNLCTVADDECHVMTLENFYKRTILALTKPSYLLGLGFNHVRPENRVRLCHFLQKLVRQHNWMEASGVLSLLLKGTCKDNDPTMNRFKYLVSMEFLKHAENDDINLTTISGIFDTWMTRIGINLANKRKTSEYMKEDLFIVRLESILIHFMHGNIEGERQNARSLMREHGFEGHPMLHMIIGLIFYQLWYSSIPEDMQWKGSDQIYTPSNSNISASPSYSDMSFTRVRYDAGGSEGHNALFSCESESSFQFDSETSVMNDKRMLVEAESDFHKEVVPMEVEVNPHSNPQQDFQPPGFYANSAENEPSIDNDGFHMHSFPNLFALKSLESWLLPLQTKNWELERVIQDDEYENAVKYLREAVYSKPPVMSAFLPFVQLLLIGGNVKEALHELEMFGGYSNASLPTRLRACLLERVDPTDSLTLSTCFEDSLKSDPTCSESLAKLISLHQNGNYSPESLLEMIALHLDAVLAEYNTWREFASCFLKVCQYEEDHMSVCLHGNEGGKKQGYSVHYNRIPKLFMQGRSGKAWRIRCRWWLARHFSKNLLASEMAAGDVELLTYKAACASHMYGSHFDYVVEAYTCLEKRNNRDLLMLLQIHMQNSIGLNLYFQRRTN</sequence>
<comment type="caution">
    <text evidence="1">The sequence shown here is derived from an EMBL/GenBank/DDBJ whole genome shotgun (WGS) entry which is preliminary data.</text>
</comment>
<proteinExistence type="predicted"/>
<accession>A0ACB7GEL5</accession>
<keyword evidence="2" id="KW-1185">Reference proteome</keyword>
<name>A0ACB7GEL5_MANES</name>
<protein>
    <submittedName>
        <fullName evidence="1">Uncharacterized protein</fullName>
    </submittedName>
</protein>
<organism evidence="1 2">
    <name type="scientific">Manihot esculenta</name>
    <name type="common">Cassava</name>
    <name type="synonym">Jatropha manihot</name>
    <dbReference type="NCBI Taxonomy" id="3983"/>
    <lineage>
        <taxon>Eukaryota</taxon>
        <taxon>Viridiplantae</taxon>
        <taxon>Streptophyta</taxon>
        <taxon>Embryophyta</taxon>
        <taxon>Tracheophyta</taxon>
        <taxon>Spermatophyta</taxon>
        <taxon>Magnoliopsida</taxon>
        <taxon>eudicotyledons</taxon>
        <taxon>Gunneridae</taxon>
        <taxon>Pentapetalae</taxon>
        <taxon>rosids</taxon>
        <taxon>fabids</taxon>
        <taxon>Malpighiales</taxon>
        <taxon>Euphorbiaceae</taxon>
        <taxon>Crotonoideae</taxon>
        <taxon>Manihoteae</taxon>
        <taxon>Manihot</taxon>
    </lineage>
</organism>
<evidence type="ECO:0000313" key="2">
    <source>
        <dbReference type="Proteomes" id="UP000091857"/>
    </source>
</evidence>